<proteinExistence type="inferred from homology"/>
<comment type="caution">
    <text evidence="3">The sequence shown here is derived from an EMBL/GenBank/DDBJ whole genome shotgun (WGS) entry which is preliminary data.</text>
</comment>
<dbReference type="GO" id="GO:0005975">
    <property type="term" value="P:carbohydrate metabolic process"/>
    <property type="evidence" value="ECO:0007669"/>
    <property type="project" value="UniProtKB-ARBA"/>
</dbReference>
<comment type="similarity">
    <text evidence="1">Belongs to the short-chain dehydrogenases/reductases (SDR) family.</text>
</comment>
<evidence type="ECO:0000256" key="1">
    <source>
        <dbReference type="ARBA" id="ARBA00006484"/>
    </source>
</evidence>
<gene>
    <name evidence="3" type="ORF">UF66_2635</name>
</gene>
<dbReference type="FunFam" id="3.40.50.720:FF:000240">
    <property type="entry name" value="SDR family oxidoreductase"/>
    <property type="match status" value="1"/>
</dbReference>
<dbReference type="RefSeq" id="WP_046467693.1">
    <property type="nucleotide sequence ID" value="NZ_LAKJ01000009.1"/>
</dbReference>
<dbReference type="InterPro" id="IPR002347">
    <property type="entry name" value="SDR_fam"/>
</dbReference>
<organism evidence="3 4">
    <name type="scientific">Staphylococcus cohnii subsp. cohnii</name>
    <dbReference type="NCBI Taxonomy" id="74704"/>
    <lineage>
        <taxon>Bacteria</taxon>
        <taxon>Bacillati</taxon>
        <taxon>Bacillota</taxon>
        <taxon>Bacilli</taxon>
        <taxon>Bacillales</taxon>
        <taxon>Staphylococcaceae</taxon>
        <taxon>Staphylococcus</taxon>
        <taxon>Staphylococcus cohnii species complex</taxon>
    </lineage>
</organism>
<dbReference type="PRINTS" id="PR00080">
    <property type="entry name" value="SDRFAMILY"/>
</dbReference>
<dbReference type="PRINTS" id="PR00081">
    <property type="entry name" value="GDHRDH"/>
</dbReference>
<dbReference type="PANTHER" id="PTHR42760:SF115">
    <property type="entry name" value="3-OXOACYL-[ACYL-CARRIER-PROTEIN] REDUCTASE FABG"/>
    <property type="match status" value="1"/>
</dbReference>
<dbReference type="Proteomes" id="UP000034455">
    <property type="component" value="Unassembled WGS sequence"/>
</dbReference>
<dbReference type="Gene3D" id="3.40.50.720">
    <property type="entry name" value="NAD(P)-binding Rossmann-like Domain"/>
    <property type="match status" value="1"/>
</dbReference>
<name>A0A0M2NX30_STACC</name>
<dbReference type="NCBIfam" id="NF005559">
    <property type="entry name" value="PRK07231.1"/>
    <property type="match status" value="1"/>
</dbReference>
<evidence type="ECO:0000313" key="3">
    <source>
        <dbReference type="EMBL" id="KKI64296.1"/>
    </source>
</evidence>
<dbReference type="SUPFAM" id="SSF51735">
    <property type="entry name" value="NAD(P)-binding Rossmann-fold domains"/>
    <property type="match status" value="1"/>
</dbReference>
<dbReference type="InterPro" id="IPR020904">
    <property type="entry name" value="Sc_DH/Rdtase_CS"/>
</dbReference>
<evidence type="ECO:0000256" key="2">
    <source>
        <dbReference type="ARBA" id="ARBA00023002"/>
    </source>
</evidence>
<protein>
    <submittedName>
        <fullName evidence="3">Short chain dehydrogenase</fullName>
    </submittedName>
</protein>
<dbReference type="Pfam" id="PF13561">
    <property type="entry name" value="adh_short_C2"/>
    <property type="match status" value="1"/>
</dbReference>
<dbReference type="AlphaFoldDB" id="A0A0M2NX30"/>
<dbReference type="GO" id="GO:0016616">
    <property type="term" value="F:oxidoreductase activity, acting on the CH-OH group of donors, NAD or NADP as acceptor"/>
    <property type="evidence" value="ECO:0007669"/>
    <property type="project" value="TreeGrafter"/>
</dbReference>
<keyword evidence="2" id="KW-0560">Oxidoreductase</keyword>
<accession>A0A0M2NX30</accession>
<dbReference type="PROSITE" id="PS00061">
    <property type="entry name" value="ADH_SHORT"/>
    <property type="match status" value="1"/>
</dbReference>
<evidence type="ECO:0000313" key="4">
    <source>
        <dbReference type="Proteomes" id="UP000034455"/>
    </source>
</evidence>
<dbReference type="PATRIC" id="fig|74704.6.peg.2748"/>
<sequence length="260" mass="27867">MTNILEQFKLDGKVAIVTGGAMGLGKAMATALAQAGANIVIADINEEIANNTAKEISETENVKAIALKVDVTNPDAVNQMVEEVTKQFNKIDILVNNAGMTINAKAEEMSFEDWNKVINLNLNGIFLVAQSVGRVMIKQGYGSIINTSSMSGLIANKPQEQCSYNASKAGVIMLTKSLAMEWSKYNIKVNTIAPGYMKTELTKPFFDQGGEMIEDWMGFTPMGRPGTPNELGGIVVYLASDASSFAQGSVFTIDGGYTAL</sequence>
<reference evidence="3 4" key="1">
    <citation type="submission" date="2015-03" db="EMBL/GenBank/DDBJ databases">
        <title>Genome Assembly of Staphylococcus cohnii subsp. cohnii strain G22B2.</title>
        <authorList>
            <person name="Nair G."/>
            <person name="Kaur G."/>
            <person name="Khatri I."/>
            <person name="Singh N.K."/>
            <person name="Sathyabama S."/>
            <person name="Maurya S.K."/>
            <person name="Subramanian S."/>
            <person name="Agrewala J.N."/>
            <person name="Mayilraj S."/>
        </authorList>
    </citation>
    <scope>NUCLEOTIDE SEQUENCE [LARGE SCALE GENOMIC DNA]</scope>
    <source>
        <strain evidence="3 4">G22B2</strain>
    </source>
</reference>
<dbReference type="InterPro" id="IPR036291">
    <property type="entry name" value="NAD(P)-bd_dom_sf"/>
</dbReference>
<dbReference type="PANTHER" id="PTHR42760">
    <property type="entry name" value="SHORT-CHAIN DEHYDROGENASES/REDUCTASES FAMILY MEMBER"/>
    <property type="match status" value="1"/>
</dbReference>
<dbReference type="EMBL" id="LAKJ01000009">
    <property type="protein sequence ID" value="KKI64296.1"/>
    <property type="molecule type" value="Genomic_DNA"/>
</dbReference>